<accession>A0ABU3B233</accession>
<name>A0ABU3B233_9ACTN</name>
<comment type="caution">
    <text evidence="1">The sequence shown here is derived from an EMBL/GenBank/DDBJ whole genome shotgun (WGS) entry which is preliminary data.</text>
</comment>
<reference evidence="1" key="1">
    <citation type="submission" date="2024-05" db="EMBL/GenBank/DDBJ databases">
        <title>30 novel species of actinomycetes from the DSMZ collection.</title>
        <authorList>
            <person name="Nouioui I."/>
        </authorList>
    </citation>
    <scope>NUCLEOTIDE SEQUENCE</scope>
    <source>
        <strain evidence="1">DSM 40712</strain>
    </source>
</reference>
<gene>
    <name evidence="1" type="ORF">RM812_41150</name>
</gene>
<dbReference type="Proteomes" id="UP001180724">
    <property type="component" value="Unassembled WGS sequence"/>
</dbReference>
<organism evidence="1 2">
    <name type="scientific">Streptomyces lancefieldiae</name>
    <dbReference type="NCBI Taxonomy" id="3075520"/>
    <lineage>
        <taxon>Bacteria</taxon>
        <taxon>Bacillati</taxon>
        <taxon>Actinomycetota</taxon>
        <taxon>Actinomycetes</taxon>
        <taxon>Kitasatosporales</taxon>
        <taxon>Streptomycetaceae</taxon>
        <taxon>Streptomyces</taxon>
    </lineage>
</organism>
<proteinExistence type="predicted"/>
<feature type="non-terminal residue" evidence="1">
    <location>
        <position position="1"/>
    </location>
</feature>
<protein>
    <recommendedName>
        <fullName evidence="3">CRISPR-associated protein Csx10</fullName>
    </recommendedName>
</protein>
<evidence type="ECO:0008006" key="3">
    <source>
        <dbReference type="Google" id="ProtNLM"/>
    </source>
</evidence>
<keyword evidence="2" id="KW-1185">Reference proteome</keyword>
<dbReference type="EMBL" id="JAVRFH010000160">
    <property type="protein sequence ID" value="MDT0616497.1"/>
    <property type="molecule type" value="Genomic_DNA"/>
</dbReference>
<sequence length="406" mass="43902">YTPGAALTVADCPRSEHTHNTVLDEQQRPTAEVGGLYTYEAIAADTVLRAEVRVPRGLLPQGWERRLEGEWRLGRARKDGYGLTDVTAHRVTMPPAPVPRPVPQGRLRVWLLSPALVTDSRLRPSTDPADLAAVLGRALGAELRPVPEERAVEPQRSDPWHSRWGLPRASLLGLRAGSCLTFTIRAGTVTAEAVHRVELSGIGLRRAEGFGQLHIEDPLLDVPKVEVEAPAPETAPAAPGAELTAEDDTVLAVVEEGAWRAAIRRHCEALAAEPKGRTGVLGAGHGSVPATQFGALLTLVADLDGPGGVRVGHWLARLKQMRGVERKKPWPPAVTEAVEQLLTTPGRVWDLLALPEGELTARRDQAALGERTAALRERMWGEAVRTLVEDCLTAHRRATEDKEGPA</sequence>
<evidence type="ECO:0000313" key="1">
    <source>
        <dbReference type="EMBL" id="MDT0616497.1"/>
    </source>
</evidence>
<evidence type="ECO:0000313" key="2">
    <source>
        <dbReference type="Proteomes" id="UP001180724"/>
    </source>
</evidence>
<dbReference type="RefSeq" id="WP_311585991.1">
    <property type="nucleotide sequence ID" value="NZ_JAVRFH010000160.1"/>
</dbReference>